<dbReference type="Proteomes" id="UP001085076">
    <property type="component" value="Miscellaneous, Linkage group lg02"/>
</dbReference>
<evidence type="ECO:0000313" key="3">
    <source>
        <dbReference type="Proteomes" id="UP001085076"/>
    </source>
</evidence>
<proteinExistence type="predicted"/>
<protein>
    <submittedName>
        <fullName evidence="2">Uncharacterized protein</fullName>
    </submittedName>
</protein>
<dbReference type="OrthoDB" id="10642088at2759"/>
<accession>A0A9D5HNT8</accession>
<evidence type="ECO:0000313" key="2">
    <source>
        <dbReference type="EMBL" id="KAJ0983388.1"/>
    </source>
</evidence>
<sequence length="92" mass="9915">MFVLPPPSPPFTSATTIAARSRHHQHHPLAISATASVSDHLTSSRRYDFSPLLDFLSTQSSPPPPPDASPPSHLDPAELRLAESYRAVPAPL</sequence>
<dbReference type="EMBL" id="JAGGNH010000002">
    <property type="protein sequence ID" value="KAJ0983388.1"/>
    <property type="molecule type" value="Genomic_DNA"/>
</dbReference>
<feature type="region of interest" description="Disordered" evidence="1">
    <location>
        <begin position="54"/>
        <end position="75"/>
    </location>
</feature>
<comment type="caution">
    <text evidence="2">The sequence shown here is derived from an EMBL/GenBank/DDBJ whole genome shotgun (WGS) entry which is preliminary data.</text>
</comment>
<reference evidence="2" key="2">
    <citation type="journal article" date="2022" name="Hortic Res">
        <title>The genome of Dioscorea zingiberensis sheds light on the biosynthesis, origin and evolution of the medicinally important diosgenin saponins.</title>
        <authorList>
            <person name="Li Y."/>
            <person name="Tan C."/>
            <person name="Li Z."/>
            <person name="Guo J."/>
            <person name="Li S."/>
            <person name="Chen X."/>
            <person name="Wang C."/>
            <person name="Dai X."/>
            <person name="Yang H."/>
            <person name="Song W."/>
            <person name="Hou L."/>
            <person name="Xu J."/>
            <person name="Tong Z."/>
            <person name="Xu A."/>
            <person name="Yuan X."/>
            <person name="Wang W."/>
            <person name="Yang Q."/>
            <person name="Chen L."/>
            <person name="Sun Z."/>
            <person name="Wang K."/>
            <person name="Pan B."/>
            <person name="Chen J."/>
            <person name="Bao Y."/>
            <person name="Liu F."/>
            <person name="Qi X."/>
            <person name="Gang D.R."/>
            <person name="Wen J."/>
            <person name="Li J."/>
        </authorList>
    </citation>
    <scope>NUCLEOTIDE SEQUENCE</scope>
    <source>
        <strain evidence="2">Dzin_1.0</strain>
    </source>
</reference>
<name>A0A9D5HNT8_9LILI</name>
<organism evidence="2 3">
    <name type="scientific">Dioscorea zingiberensis</name>
    <dbReference type="NCBI Taxonomy" id="325984"/>
    <lineage>
        <taxon>Eukaryota</taxon>
        <taxon>Viridiplantae</taxon>
        <taxon>Streptophyta</taxon>
        <taxon>Embryophyta</taxon>
        <taxon>Tracheophyta</taxon>
        <taxon>Spermatophyta</taxon>
        <taxon>Magnoliopsida</taxon>
        <taxon>Liliopsida</taxon>
        <taxon>Dioscoreales</taxon>
        <taxon>Dioscoreaceae</taxon>
        <taxon>Dioscorea</taxon>
    </lineage>
</organism>
<evidence type="ECO:0000256" key="1">
    <source>
        <dbReference type="SAM" id="MobiDB-lite"/>
    </source>
</evidence>
<dbReference type="AlphaFoldDB" id="A0A9D5HNT8"/>
<keyword evidence="3" id="KW-1185">Reference proteome</keyword>
<gene>
    <name evidence="2" type="ORF">J5N97_011643</name>
</gene>
<reference evidence="2" key="1">
    <citation type="submission" date="2021-03" db="EMBL/GenBank/DDBJ databases">
        <authorList>
            <person name="Li Z."/>
            <person name="Yang C."/>
        </authorList>
    </citation>
    <scope>NUCLEOTIDE SEQUENCE</scope>
    <source>
        <strain evidence="2">Dzin_1.0</strain>
        <tissue evidence="2">Leaf</tissue>
    </source>
</reference>